<accession>A0A5J5ELX7</accession>
<name>A0A5J5ELX7_9PEZI</name>
<keyword evidence="3" id="KW-1185">Reference proteome</keyword>
<dbReference type="InParanoid" id="A0A5J5ELX7"/>
<reference evidence="2 3" key="1">
    <citation type="submission" date="2019-09" db="EMBL/GenBank/DDBJ databases">
        <title>Draft genome of the ectomycorrhizal ascomycete Sphaerosporella brunnea.</title>
        <authorList>
            <consortium name="DOE Joint Genome Institute"/>
            <person name="Benucci G.M."/>
            <person name="Marozzi G."/>
            <person name="Antonielli L."/>
            <person name="Sanchez S."/>
            <person name="Marco P."/>
            <person name="Wang X."/>
            <person name="Falini L.B."/>
            <person name="Barry K."/>
            <person name="Haridas S."/>
            <person name="Lipzen A."/>
            <person name="Labutti K."/>
            <person name="Grigoriev I.V."/>
            <person name="Murat C."/>
            <person name="Martin F."/>
            <person name="Albertini E."/>
            <person name="Donnini D."/>
            <person name="Bonito G."/>
        </authorList>
    </citation>
    <scope>NUCLEOTIDE SEQUENCE [LARGE SCALE GENOMIC DNA]</scope>
    <source>
        <strain evidence="2 3">Sb_GMNB300</strain>
    </source>
</reference>
<gene>
    <name evidence="2" type="ORF">FN846DRAFT_783919</name>
</gene>
<proteinExistence type="predicted"/>
<dbReference type="InterPro" id="IPR052973">
    <property type="entry name" value="Fungal_sec-metab_reg_TF"/>
</dbReference>
<dbReference type="EMBL" id="VXIS01000223">
    <property type="protein sequence ID" value="KAA8896201.1"/>
    <property type="molecule type" value="Genomic_DNA"/>
</dbReference>
<feature type="compositionally biased region" description="Basic and acidic residues" evidence="1">
    <location>
        <begin position="8"/>
        <end position="17"/>
    </location>
</feature>
<evidence type="ECO:0000256" key="1">
    <source>
        <dbReference type="SAM" id="MobiDB-lite"/>
    </source>
</evidence>
<organism evidence="2 3">
    <name type="scientific">Sphaerosporella brunnea</name>
    <dbReference type="NCBI Taxonomy" id="1250544"/>
    <lineage>
        <taxon>Eukaryota</taxon>
        <taxon>Fungi</taxon>
        <taxon>Dikarya</taxon>
        <taxon>Ascomycota</taxon>
        <taxon>Pezizomycotina</taxon>
        <taxon>Pezizomycetes</taxon>
        <taxon>Pezizales</taxon>
        <taxon>Pyronemataceae</taxon>
        <taxon>Sphaerosporella</taxon>
    </lineage>
</organism>
<feature type="region of interest" description="Disordered" evidence="1">
    <location>
        <begin position="1"/>
        <end position="95"/>
    </location>
</feature>
<dbReference type="OrthoDB" id="5362630at2759"/>
<dbReference type="AlphaFoldDB" id="A0A5J5ELX7"/>
<sequence length="581" mass="66095">MPLVSRDSQIRDSHEAEQTLGSRSLNVSTIPRTGLTLPSIPRYEETSYSVPGSPVDDASISLFPLSPDEAASPPARTAPEPDSPKEHSVTYSIPSPGEGLETCPLDVPGCYVLVPAALNPTENTRTADQDAKNYRDKKAFTTKKGSRKPIDESERQAIKLNRKLGVCLRCKLFKEKCRGGIPCDRCRSLKLWKNICVQAQFTEKAVFNRRIYQDRMEYLLDNIRDWDPQDSCISNPEYFEAHNGYPPTLTLKASKFTPHDVKLLEHIVWRVAGKPDYRPLPSTCFGLKEELSADDLDLYLDKHLPYILQEESQAVDDESGIHASTIRAAYDYSNGNKNLSSLVGKSLRIYVAQTFFFRSVWRIGGPNTLGMKPIGDSTSKSQEMIPLPRLVNQQLDAYIENRIATLEKELLAELQSHILDRNSYDWFGIFLTIYVQLSSLEKDIWSLETWEHDFDMLHERVRALDLQNPQWGAQNKSFVWPLKTSPSECISKNVHLANMLVSHFRTVSKGYIPFNLNWDSKQVVQMAGEEKEAVDYMKKTSQQIPKLEHYLRARQAAQYSRTDCNSLEGKFTTRLMLSDET</sequence>
<evidence type="ECO:0008006" key="4">
    <source>
        <dbReference type="Google" id="ProtNLM"/>
    </source>
</evidence>
<protein>
    <recommendedName>
        <fullName evidence="4">Zn(2)-C6 fungal-type domain-containing protein</fullName>
    </recommendedName>
</protein>
<evidence type="ECO:0000313" key="2">
    <source>
        <dbReference type="EMBL" id="KAA8896201.1"/>
    </source>
</evidence>
<feature type="compositionally biased region" description="Polar residues" evidence="1">
    <location>
        <begin position="19"/>
        <end position="31"/>
    </location>
</feature>
<dbReference type="Proteomes" id="UP000326924">
    <property type="component" value="Unassembled WGS sequence"/>
</dbReference>
<evidence type="ECO:0000313" key="3">
    <source>
        <dbReference type="Proteomes" id="UP000326924"/>
    </source>
</evidence>
<comment type="caution">
    <text evidence="2">The sequence shown here is derived from an EMBL/GenBank/DDBJ whole genome shotgun (WGS) entry which is preliminary data.</text>
</comment>
<dbReference type="PANTHER" id="PTHR35392">
    <property type="entry name" value="ZN(II)2CYS6 TRANSCRIPTION FACTOR (EUROFUNG)-RELATED-RELATED"/>
    <property type="match status" value="1"/>
</dbReference>